<feature type="binding site" evidence="3">
    <location>
        <position position="35"/>
    </location>
    <ligand>
        <name>ATP</name>
        <dbReference type="ChEBI" id="CHEBI:30616"/>
    </ligand>
</feature>
<dbReference type="SUPFAM" id="SSF56112">
    <property type="entry name" value="Protein kinase-like (PK-like)"/>
    <property type="match status" value="2"/>
</dbReference>
<dbReference type="InterPro" id="IPR017441">
    <property type="entry name" value="Protein_kinase_ATP_BS"/>
</dbReference>
<dbReference type="FunFam" id="3.30.200.20:FF:000162">
    <property type="entry name" value="Adenine nucleotide alpha hydrolase-like domain kinase"/>
    <property type="match status" value="1"/>
</dbReference>
<dbReference type="Gramene" id="PRQ30408">
    <property type="protein sequence ID" value="PRQ30408"/>
    <property type="gene ID" value="RchiOBHm_Chr5g0024321"/>
</dbReference>
<comment type="caution">
    <text evidence="5">The sequence shown here is derived from an EMBL/GenBank/DDBJ whole genome shotgun (WGS) entry which is preliminary data.</text>
</comment>
<dbReference type="Gene3D" id="3.30.200.20">
    <property type="entry name" value="Phosphorylase Kinase, domain 1"/>
    <property type="match status" value="2"/>
</dbReference>
<keyword evidence="5" id="KW-0808">Transferase</keyword>
<dbReference type="InterPro" id="IPR000719">
    <property type="entry name" value="Prot_kinase_dom"/>
</dbReference>
<dbReference type="PROSITE" id="PS50011">
    <property type="entry name" value="PROTEIN_KINASE_DOM"/>
    <property type="match status" value="2"/>
</dbReference>
<dbReference type="GO" id="GO:0005524">
    <property type="term" value="F:ATP binding"/>
    <property type="evidence" value="ECO:0007669"/>
    <property type="project" value="UniProtKB-UniRule"/>
</dbReference>
<dbReference type="STRING" id="74649.A0A2P6Q8A8"/>
<dbReference type="InterPro" id="IPR001245">
    <property type="entry name" value="Ser-Thr/Tyr_kinase_cat_dom"/>
</dbReference>
<keyword evidence="1 3" id="KW-0547">Nucleotide-binding</keyword>
<gene>
    <name evidence="5" type="ORF">RchiOBHm_Chr5g0024321</name>
</gene>
<dbReference type="GO" id="GO:0004672">
    <property type="term" value="F:protein kinase activity"/>
    <property type="evidence" value="ECO:0007669"/>
    <property type="project" value="InterPro"/>
</dbReference>
<accession>A0A2P6Q8A8</accession>
<evidence type="ECO:0000256" key="3">
    <source>
        <dbReference type="PROSITE-ProRule" id="PRU10141"/>
    </source>
</evidence>
<dbReference type="PROSITE" id="PS00107">
    <property type="entry name" value="PROTEIN_KINASE_ATP"/>
    <property type="match status" value="2"/>
</dbReference>
<keyword evidence="2 3" id="KW-0067">ATP-binding</keyword>
<dbReference type="Pfam" id="PF07714">
    <property type="entry name" value="PK_Tyr_Ser-Thr"/>
    <property type="match status" value="1"/>
</dbReference>
<evidence type="ECO:0000256" key="2">
    <source>
        <dbReference type="ARBA" id="ARBA00022840"/>
    </source>
</evidence>
<keyword evidence="6" id="KW-1185">Reference proteome</keyword>
<evidence type="ECO:0000256" key="1">
    <source>
        <dbReference type="ARBA" id="ARBA00022741"/>
    </source>
</evidence>
<protein>
    <recommendedName>
        <fullName evidence="4">Protein kinase domain-containing protein</fullName>
    </recommendedName>
</protein>
<organism evidence="5 6">
    <name type="scientific">Rosa chinensis</name>
    <name type="common">China rose</name>
    <dbReference type="NCBI Taxonomy" id="74649"/>
    <lineage>
        <taxon>Eukaryota</taxon>
        <taxon>Viridiplantae</taxon>
        <taxon>Streptophyta</taxon>
        <taxon>Embryophyta</taxon>
        <taxon>Tracheophyta</taxon>
        <taxon>Spermatophyta</taxon>
        <taxon>Magnoliopsida</taxon>
        <taxon>eudicotyledons</taxon>
        <taxon>Gunneridae</taxon>
        <taxon>Pentapetalae</taxon>
        <taxon>rosids</taxon>
        <taxon>fabids</taxon>
        <taxon>Rosales</taxon>
        <taxon>Rosaceae</taxon>
        <taxon>Rosoideae</taxon>
        <taxon>Rosoideae incertae sedis</taxon>
        <taxon>Rosa</taxon>
    </lineage>
</organism>
<feature type="domain" description="Protein kinase" evidence="4">
    <location>
        <begin position="297"/>
        <end position="544"/>
    </location>
</feature>
<dbReference type="EMBL" id="PDCK01000043">
    <property type="protein sequence ID" value="PRQ30408.1"/>
    <property type="molecule type" value="Genomic_DNA"/>
</dbReference>
<dbReference type="PANTHER" id="PTHR27006:SF586">
    <property type="entry name" value="CYSTEINE-RICH RECEPTOR-LIKE PROTEIN KINASE 10"/>
    <property type="match status" value="1"/>
</dbReference>
<name>A0A2P6Q8A8_ROSCH</name>
<feature type="domain" description="Protein kinase" evidence="4">
    <location>
        <begin position="6"/>
        <end position="263"/>
    </location>
</feature>
<dbReference type="Gene3D" id="1.10.510.10">
    <property type="entry name" value="Transferase(Phosphotransferase) domain 1"/>
    <property type="match status" value="3"/>
</dbReference>
<evidence type="ECO:0000313" key="5">
    <source>
        <dbReference type="EMBL" id="PRQ30408.1"/>
    </source>
</evidence>
<dbReference type="PANTHER" id="PTHR27006">
    <property type="entry name" value="PROMASTIGOTE SURFACE ANTIGEN PROTEIN PSA"/>
    <property type="match status" value="1"/>
</dbReference>
<evidence type="ECO:0000259" key="4">
    <source>
        <dbReference type="PROSITE" id="PS50011"/>
    </source>
</evidence>
<dbReference type="AlphaFoldDB" id="A0A2P6Q8A8"/>
<evidence type="ECO:0000313" key="6">
    <source>
        <dbReference type="Proteomes" id="UP000238479"/>
    </source>
</evidence>
<dbReference type="Pfam" id="PF00069">
    <property type="entry name" value="Pkinase"/>
    <property type="match status" value="1"/>
</dbReference>
<reference evidence="5 6" key="1">
    <citation type="journal article" date="2018" name="Nat. Genet.">
        <title>The Rosa genome provides new insights in the design of modern roses.</title>
        <authorList>
            <person name="Bendahmane M."/>
        </authorList>
    </citation>
    <scope>NUCLEOTIDE SEQUENCE [LARGE SCALE GENOMIC DNA]</scope>
    <source>
        <strain evidence="6">cv. Old Blush</strain>
    </source>
</reference>
<feature type="binding site" evidence="3">
    <location>
        <position position="325"/>
    </location>
    <ligand>
        <name>ATP</name>
        <dbReference type="ChEBI" id="CHEBI:30616"/>
    </ligand>
</feature>
<sequence length="571" mass="63397">MSSIQWRKGDLIGSGTFGRVYMGMDTESGALIAAKEVQLFSLALCCFVFGYTDLAELLADTKALQEEMELLENLSHPKIVSLVFKRYLGMEMEDETVTMLLEYVPGGSIQSLLEKFGSFSIPGANILVDNKGRIKLADFGASKQVDSADIWSVGCTVIEMAMGNPPWNKHFEREPNLRPSASELLQHPFLTGKQGKSQSGGHTASMEMSSFQGCHEVINPIMELEGVVSIESETCDEDIGSTWSDHSSDSNNPAAHANKHIFSIFFRKFKRPTITPSHGSTKGKFSYASIKLATCNFSEENKLGQGGFGCVYKGIVETGQQVAVKRLSLYSGQGFSEFNNELRTIGELQHRNVIQIVGYCIHGDERILIYEFMPKVSLDYYLRDSSKSLLLDWRKRFNIIKGLTQGLVYLHVYSRIRGIHRDIKPTKTRRIAGTCGYMAPEYASLGIFGVKSDVFSFGVAMLQILSGRSRRYSDVSKTLAWDLPVYAWELWKKGAGLELMDPMLGNSCINKDQFLRCLHVGLLCVGANADDRPTMSDVISMLTIKSVQLPLPKRPGYGIGNESEISSTDDM</sequence>
<dbReference type="InterPro" id="IPR011009">
    <property type="entry name" value="Kinase-like_dom_sf"/>
</dbReference>
<proteinExistence type="predicted"/>
<dbReference type="Proteomes" id="UP000238479">
    <property type="component" value="Chromosome 5"/>
</dbReference>